<keyword evidence="1" id="KW-1185">Reference proteome</keyword>
<proteinExistence type="predicted"/>
<evidence type="ECO:0000313" key="2">
    <source>
        <dbReference type="WBParaSite" id="Gr19_v10_g9351.t1"/>
    </source>
</evidence>
<reference evidence="2" key="1">
    <citation type="submission" date="2022-11" db="UniProtKB">
        <authorList>
            <consortium name="WormBaseParasite"/>
        </authorList>
    </citation>
    <scope>IDENTIFICATION</scope>
</reference>
<dbReference type="WBParaSite" id="Gr19_v10_g9351.t1">
    <property type="protein sequence ID" value="Gr19_v10_g9351.t1"/>
    <property type="gene ID" value="Gr19_v10_g9351"/>
</dbReference>
<dbReference type="AlphaFoldDB" id="A0A914IBP0"/>
<dbReference type="Proteomes" id="UP000887572">
    <property type="component" value="Unplaced"/>
</dbReference>
<protein>
    <submittedName>
        <fullName evidence="2">LRAT domain-containing protein</fullName>
    </submittedName>
</protein>
<name>A0A914IBP0_GLORO</name>
<evidence type="ECO:0000313" key="1">
    <source>
        <dbReference type="Proteomes" id="UP000887572"/>
    </source>
</evidence>
<sequence length="163" mass="18097">MGSSSSTLRHSGWVNEQLCGCGFEHHYRAFHISWNEHAMVGGAAEFGINTGRVLVGVATLGISTVFNGGIKAPLHDAVLVSFGCDGCGKTFCRTYEFGPGGKEDAWGRYEYYRDERDHRSVNVPIRVMNEIFGNMPGRGYSAVDYNCSHWAYEFFYKVCNASD</sequence>
<accession>A0A914IBP0</accession>
<organism evidence="1 2">
    <name type="scientific">Globodera rostochiensis</name>
    <name type="common">Golden nematode worm</name>
    <name type="synonym">Heterodera rostochiensis</name>
    <dbReference type="NCBI Taxonomy" id="31243"/>
    <lineage>
        <taxon>Eukaryota</taxon>
        <taxon>Metazoa</taxon>
        <taxon>Ecdysozoa</taxon>
        <taxon>Nematoda</taxon>
        <taxon>Chromadorea</taxon>
        <taxon>Rhabditida</taxon>
        <taxon>Tylenchina</taxon>
        <taxon>Tylenchomorpha</taxon>
        <taxon>Tylenchoidea</taxon>
        <taxon>Heteroderidae</taxon>
        <taxon>Heteroderinae</taxon>
        <taxon>Globodera</taxon>
    </lineage>
</organism>